<comment type="function">
    <text evidence="2 9">Removes 5-oxoproline from various penultimate amino acid residues except L-proline.</text>
</comment>
<dbReference type="SUPFAM" id="SSF53182">
    <property type="entry name" value="Pyrrolidone carboxyl peptidase (pyroglutamate aminopeptidase)"/>
    <property type="match status" value="1"/>
</dbReference>
<dbReference type="InterPro" id="IPR016125">
    <property type="entry name" value="Peptidase_C15-like"/>
</dbReference>
<proteinExistence type="inferred from homology"/>
<dbReference type="NCBIfam" id="TIGR00504">
    <property type="entry name" value="pyro_pdase"/>
    <property type="match status" value="1"/>
</dbReference>
<dbReference type="NCBIfam" id="NF009676">
    <property type="entry name" value="PRK13197.1"/>
    <property type="match status" value="1"/>
</dbReference>
<accession>A0A127QBS0</accession>
<keyword evidence="5 9" id="KW-0963">Cytoplasm</keyword>
<dbReference type="InterPro" id="IPR000816">
    <property type="entry name" value="Peptidase_C15"/>
</dbReference>
<dbReference type="EC" id="3.4.19.3" evidence="9"/>
<dbReference type="KEGG" id="cpra:CPter91_5199"/>
<evidence type="ECO:0000256" key="7">
    <source>
        <dbReference type="ARBA" id="ARBA00022801"/>
    </source>
</evidence>
<evidence type="ECO:0000256" key="4">
    <source>
        <dbReference type="ARBA" id="ARBA00006641"/>
    </source>
</evidence>
<reference evidence="11 12" key="1">
    <citation type="submission" date="2015-11" db="EMBL/GenBank/DDBJ databases">
        <title>Exploring the genomic traits of fungus-feeding bacterial genus Collimonas.</title>
        <authorList>
            <person name="Song C."/>
            <person name="Schmidt R."/>
            <person name="de Jager V."/>
            <person name="Krzyzanowska D."/>
            <person name="Jongedijk E."/>
            <person name="Cankar K."/>
            <person name="Beekwilder J."/>
            <person name="van Veen A."/>
            <person name="de Boer W."/>
            <person name="van Veen J.A."/>
            <person name="Garbeva P."/>
        </authorList>
    </citation>
    <scope>NUCLEOTIDE SEQUENCE [LARGE SCALE GENOMIC DNA]</scope>
    <source>
        <strain evidence="11 12">Ter91</strain>
    </source>
</reference>
<dbReference type="HAMAP" id="MF_00417">
    <property type="entry name" value="Pyrrolid_peptidase"/>
    <property type="match status" value="1"/>
</dbReference>
<feature type="active site" evidence="9">
    <location>
        <position position="169"/>
    </location>
</feature>
<name>A0A127QBS0_9BURK</name>
<dbReference type="PANTHER" id="PTHR23402">
    <property type="entry name" value="PROTEASE FAMILY C15 PYROGLUTAMYL-PEPTIDASE I-RELATED"/>
    <property type="match status" value="1"/>
</dbReference>
<evidence type="ECO:0000256" key="2">
    <source>
        <dbReference type="ARBA" id="ARBA00002280"/>
    </source>
</evidence>
<dbReference type="InterPro" id="IPR036440">
    <property type="entry name" value="Peptidase_C15-like_sf"/>
</dbReference>
<dbReference type="STRING" id="279113.CPter91_5199"/>
<keyword evidence="6 9" id="KW-0645">Protease</keyword>
<dbReference type="GO" id="GO:0016920">
    <property type="term" value="F:pyroglutamyl-peptidase activity"/>
    <property type="evidence" value="ECO:0007669"/>
    <property type="project" value="UniProtKB-UniRule"/>
</dbReference>
<dbReference type="Pfam" id="PF01470">
    <property type="entry name" value="Peptidase_C15"/>
    <property type="match status" value="1"/>
</dbReference>
<dbReference type="OrthoDB" id="9779738at2"/>
<evidence type="ECO:0000256" key="9">
    <source>
        <dbReference type="HAMAP-Rule" id="MF_00417"/>
    </source>
</evidence>
<dbReference type="InterPro" id="IPR033693">
    <property type="entry name" value="PGPEP1_Glu_AS"/>
</dbReference>
<keyword evidence="8 9" id="KW-0788">Thiol protease</keyword>
<dbReference type="RefSeq" id="WP_061945114.1">
    <property type="nucleotide sequence ID" value="NZ_CP013234.1"/>
</dbReference>
<organism evidence="11 12">
    <name type="scientific">Collimonas pratensis</name>
    <dbReference type="NCBI Taxonomy" id="279113"/>
    <lineage>
        <taxon>Bacteria</taxon>
        <taxon>Pseudomonadati</taxon>
        <taxon>Pseudomonadota</taxon>
        <taxon>Betaproteobacteria</taxon>
        <taxon>Burkholderiales</taxon>
        <taxon>Oxalobacteraceae</taxon>
        <taxon>Collimonas</taxon>
    </lineage>
</organism>
<dbReference type="GO" id="GO:0006508">
    <property type="term" value="P:proteolysis"/>
    <property type="evidence" value="ECO:0007669"/>
    <property type="project" value="UniProtKB-KW"/>
</dbReference>
<evidence type="ECO:0000256" key="6">
    <source>
        <dbReference type="ARBA" id="ARBA00022670"/>
    </source>
</evidence>
<comment type="similarity">
    <text evidence="4 9">Belongs to the peptidase C15 family.</text>
</comment>
<dbReference type="Gene3D" id="3.40.630.20">
    <property type="entry name" value="Peptidase C15, pyroglutamyl peptidase I-like"/>
    <property type="match status" value="1"/>
</dbReference>
<dbReference type="PANTHER" id="PTHR23402:SF1">
    <property type="entry name" value="PYROGLUTAMYL-PEPTIDASE I"/>
    <property type="match status" value="1"/>
</dbReference>
<dbReference type="AlphaFoldDB" id="A0A127QBS0"/>
<dbReference type="FunFam" id="3.40.630.20:FF:000001">
    <property type="entry name" value="Pyrrolidone-carboxylate peptidase"/>
    <property type="match status" value="1"/>
</dbReference>
<dbReference type="PIRSF" id="PIRSF015592">
    <property type="entry name" value="Prld-crbxl_pptds"/>
    <property type="match status" value="1"/>
</dbReference>
<gene>
    <name evidence="9 11" type="primary">pcp</name>
    <name evidence="11" type="ORF">CPter91_5199</name>
</gene>
<keyword evidence="7 9" id="KW-0378">Hydrolase</keyword>
<evidence type="ECO:0000256" key="8">
    <source>
        <dbReference type="ARBA" id="ARBA00022807"/>
    </source>
</evidence>
<evidence type="ECO:0000256" key="1">
    <source>
        <dbReference type="ARBA" id="ARBA00001770"/>
    </source>
</evidence>
<dbReference type="GO" id="GO:0005829">
    <property type="term" value="C:cytosol"/>
    <property type="evidence" value="ECO:0007669"/>
    <property type="project" value="InterPro"/>
</dbReference>
<dbReference type="CDD" id="cd00501">
    <property type="entry name" value="Peptidase_C15"/>
    <property type="match status" value="1"/>
</dbReference>
<protein>
    <recommendedName>
        <fullName evidence="9">Pyrrolidone-carboxylate peptidase</fullName>
        <ecNumber evidence="9">3.4.19.3</ecNumber>
    </recommendedName>
    <alternativeName>
        <fullName evidence="9">5-oxoprolyl-peptidase</fullName>
    </alternativeName>
    <alternativeName>
        <fullName evidence="9">Pyroglutamyl-peptidase I</fullName>
        <shortName evidence="9">PGP-I</shortName>
        <shortName evidence="9">Pyrase</shortName>
    </alternativeName>
</protein>
<sequence>MTQPIILLTGFEPFEQEPLNPSWEAVRALDGWQCEGARVVARQLPCVFGVALQTLDTLLAEFKPVLVLCVGQAGGRSQLSLERVAINVDDARIADNAGRQPIDQPIYGDGPAAYFSTLPIKGIVKAMRAAGAPAEVSQTAGTFVCNHVFYGLMHSLAQHKPAVRGGFMHIPYIPSQAVRHPGQPSLALDIVIDGLRAALQSAMTLQQDVFEGGGQLH</sequence>
<dbReference type="Proteomes" id="UP000074561">
    <property type="component" value="Chromosome"/>
</dbReference>
<feature type="active site" evidence="9">
    <location>
        <position position="145"/>
    </location>
</feature>
<dbReference type="PROSITE" id="PS01333">
    <property type="entry name" value="PYRASE_GLU"/>
    <property type="match status" value="1"/>
</dbReference>
<evidence type="ECO:0000256" key="5">
    <source>
        <dbReference type="ARBA" id="ARBA00022490"/>
    </source>
</evidence>
<evidence type="ECO:0000256" key="3">
    <source>
        <dbReference type="ARBA" id="ARBA00004496"/>
    </source>
</evidence>
<dbReference type="InterPro" id="IPR029762">
    <property type="entry name" value="PGP-I_bact-type"/>
</dbReference>
<feature type="active site" evidence="9 10">
    <location>
        <position position="82"/>
    </location>
</feature>
<evidence type="ECO:0000313" key="12">
    <source>
        <dbReference type="Proteomes" id="UP000074561"/>
    </source>
</evidence>
<comment type="subunit">
    <text evidence="9">Homotetramer.</text>
</comment>
<dbReference type="EMBL" id="CP013234">
    <property type="protein sequence ID" value="AMP07487.1"/>
    <property type="molecule type" value="Genomic_DNA"/>
</dbReference>
<evidence type="ECO:0000313" key="11">
    <source>
        <dbReference type="EMBL" id="AMP07487.1"/>
    </source>
</evidence>
<comment type="catalytic activity">
    <reaction evidence="1 9 10">
        <text>Release of an N-terminal pyroglutamyl group from a polypeptide, the second amino acid generally not being Pro.</text>
        <dbReference type="EC" id="3.4.19.3"/>
    </reaction>
</comment>
<comment type="subcellular location">
    <subcellularLocation>
        <location evidence="3 9">Cytoplasm</location>
    </subcellularLocation>
</comment>
<evidence type="ECO:0000256" key="10">
    <source>
        <dbReference type="PROSITE-ProRule" id="PRU10076"/>
    </source>
</evidence>
<dbReference type="PATRIC" id="fig|279113.9.peg.5147"/>
<dbReference type="PRINTS" id="PR00706">
    <property type="entry name" value="PYROGLUPTASE"/>
</dbReference>